<evidence type="ECO:0000256" key="1">
    <source>
        <dbReference type="SAM" id="SignalP"/>
    </source>
</evidence>
<sequence>MTSKLLLFAAFVCLISIQLGLIEAKICYQCDDKNPSKWWKFWGEKITKCNGVPFQKYASKTSKAFGADVLTCYTKFDEAGNVIKRGAYGFGETFDKNFKCQDRFHICCKGPFCNKHAKAPCPPLPNATQKKEVKACYECNGAEACRPQRLGSAEVRTSSIFGASNLYCYTKFDPKTGVAIARGGFGFGEAIDKNLKCDSKHYLCCYENMCNTHTTGLCDKHHYED</sequence>
<proteinExistence type="predicted"/>
<name>A0A814ITM1_ADIRI</name>
<comment type="caution">
    <text evidence="2">The sequence shown here is derived from an EMBL/GenBank/DDBJ whole genome shotgun (WGS) entry which is preliminary data.</text>
</comment>
<organism evidence="2 3">
    <name type="scientific">Adineta ricciae</name>
    <name type="common">Rotifer</name>
    <dbReference type="NCBI Taxonomy" id="249248"/>
    <lineage>
        <taxon>Eukaryota</taxon>
        <taxon>Metazoa</taxon>
        <taxon>Spiralia</taxon>
        <taxon>Gnathifera</taxon>
        <taxon>Rotifera</taxon>
        <taxon>Eurotatoria</taxon>
        <taxon>Bdelloidea</taxon>
        <taxon>Adinetida</taxon>
        <taxon>Adinetidae</taxon>
        <taxon>Adineta</taxon>
    </lineage>
</organism>
<accession>A0A814ITM1</accession>
<feature type="signal peptide" evidence="1">
    <location>
        <begin position="1"/>
        <end position="24"/>
    </location>
</feature>
<gene>
    <name evidence="2" type="ORF">XAT740_LOCUS14651</name>
</gene>
<dbReference type="EMBL" id="CAJNOR010000885">
    <property type="protein sequence ID" value="CAF1029082.1"/>
    <property type="molecule type" value="Genomic_DNA"/>
</dbReference>
<keyword evidence="3" id="KW-1185">Reference proteome</keyword>
<feature type="chain" id="PRO_5032513925" evidence="1">
    <location>
        <begin position="25"/>
        <end position="225"/>
    </location>
</feature>
<evidence type="ECO:0000313" key="3">
    <source>
        <dbReference type="Proteomes" id="UP000663828"/>
    </source>
</evidence>
<dbReference type="AlphaFoldDB" id="A0A814ITM1"/>
<protein>
    <submittedName>
        <fullName evidence="2">Uncharacterized protein</fullName>
    </submittedName>
</protein>
<evidence type="ECO:0000313" key="2">
    <source>
        <dbReference type="EMBL" id="CAF1029082.1"/>
    </source>
</evidence>
<keyword evidence="1" id="KW-0732">Signal</keyword>
<reference evidence="2" key="1">
    <citation type="submission" date="2021-02" db="EMBL/GenBank/DDBJ databases">
        <authorList>
            <person name="Nowell W R."/>
        </authorList>
    </citation>
    <scope>NUCLEOTIDE SEQUENCE</scope>
</reference>
<dbReference type="Proteomes" id="UP000663828">
    <property type="component" value="Unassembled WGS sequence"/>
</dbReference>